<name>A0ABU8S5E6_9SPHN</name>
<keyword evidence="2" id="KW-1185">Reference proteome</keyword>
<organism evidence="1 2">
    <name type="scientific">Novosphingobium aquae</name>
    <dbReference type="NCBI Taxonomy" id="3133435"/>
    <lineage>
        <taxon>Bacteria</taxon>
        <taxon>Pseudomonadati</taxon>
        <taxon>Pseudomonadota</taxon>
        <taxon>Alphaproteobacteria</taxon>
        <taxon>Sphingomonadales</taxon>
        <taxon>Sphingomonadaceae</taxon>
        <taxon>Novosphingobium</taxon>
    </lineage>
</organism>
<dbReference type="Proteomes" id="UP001379235">
    <property type="component" value="Unassembled WGS sequence"/>
</dbReference>
<evidence type="ECO:0000313" key="1">
    <source>
        <dbReference type="EMBL" id="MEJ6009181.1"/>
    </source>
</evidence>
<protein>
    <submittedName>
        <fullName evidence="1">Uncharacterized protein</fullName>
    </submittedName>
</protein>
<sequence length="222" mass="23461">MNDRPISSSPALSLHFAKGMRPNVEAILRLATRPAESTAFSVSLMPEPDEGWLELLAMGLTFDLQGVEPFPAERIDPASHYFGFSQSDYVEGSDALRLTPGPHLAGSATMMPVLRILAGLGAELARLPGLEAVGWATSATRMAPSYFMSSVTAWLSGGAFPALGLTGLTTRDDGGLESEGLALFVGYEIAIEPLPGESMADRAKRAARAMHAIVQSGTRDIG</sequence>
<dbReference type="EMBL" id="JBBHJY010000001">
    <property type="protein sequence ID" value="MEJ6009181.1"/>
    <property type="molecule type" value="Genomic_DNA"/>
</dbReference>
<gene>
    <name evidence="1" type="ORF">WG900_04515</name>
</gene>
<accession>A0ABU8S5E6</accession>
<evidence type="ECO:0000313" key="2">
    <source>
        <dbReference type="Proteomes" id="UP001379235"/>
    </source>
</evidence>
<proteinExistence type="predicted"/>
<comment type="caution">
    <text evidence="1">The sequence shown here is derived from an EMBL/GenBank/DDBJ whole genome shotgun (WGS) entry which is preliminary data.</text>
</comment>
<dbReference type="RefSeq" id="WP_339965006.1">
    <property type="nucleotide sequence ID" value="NZ_JBBHJY010000001.1"/>
</dbReference>
<reference evidence="1 2" key="1">
    <citation type="submission" date="2024-03" db="EMBL/GenBank/DDBJ databases">
        <authorList>
            <person name="Jo J.-H."/>
        </authorList>
    </citation>
    <scope>NUCLEOTIDE SEQUENCE [LARGE SCALE GENOMIC DNA]</scope>
    <source>
        <strain evidence="1 2">AS3R-12</strain>
    </source>
</reference>